<dbReference type="PANTHER" id="PTHR38937:SF2">
    <property type="entry name" value="MEMBRANE PROTEIN OF ER BODY-LIKE PROTEIN ISOFORM X1"/>
    <property type="match status" value="1"/>
</dbReference>
<keyword evidence="2" id="KW-0812">Transmembrane</keyword>
<evidence type="ECO:0000313" key="3">
    <source>
        <dbReference type="EMBL" id="KAH9321930.1"/>
    </source>
</evidence>
<comment type="caution">
    <text evidence="3">The sequence shown here is derived from an EMBL/GenBank/DDBJ whole genome shotgun (WGS) entry which is preliminary data.</text>
</comment>
<dbReference type="OMA" id="CRHCSWV"/>
<accession>A0AA38GII9</accession>
<feature type="region of interest" description="Disordered" evidence="1">
    <location>
        <begin position="588"/>
        <end position="609"/>
    </location>
</feature>
<feature type="transmembrane region" description="Helical" evidence="2">
    <location>
        <begin position="1014"/>
        <end position="1033"/>
    </location>
</feature>
<name>A0AA38GII9_TAXCH</name>
<feature type="region of interest" description="Disordered" evidence="1">
    <location>
        <begin position="1"/>
        <end position="45"/>
    </location>
</feature>
<feature type="compositionally biased region" description="Polar residues" evidence="1">
    <location>
        <begin position="593"/>
        <end position="609"/>
    </location>
</feature>
<keyword evidence="4" id="KW-1185">Reference proteome</keyword>
<organism evidence="3 4">
    <name type="scientific">Taxus chinensis</name>
    <name type="common">Chinese yew</name>
    <name type="synonym">Taxus wallichiana var. chinensis</name>
    <dbReference type="NCBI Taxonomy" id="29808"/>
    <lineage>
        <taxon>Eukaryota</taxon>
        <taxon>Viridiplantae</taxon>
        <taxon>Streptophyta</taxon>
        <taxon>Embryophyta</taxon>
        <taxon>Tracheophyta</taxon>
        <taxon>Spermatophyta</taxon>
        <taxon>Pinopsida</taxon>
        <taxon>Pinidae</taxon>
        <taxon>Conifers II</taxon>
        <taxon>Cupressales</taxon>
        <taxon>Taxaceae</taxon>
        <taxon>Taxus</taxon>
    </lineage>
</organism>
<dbReference type="InterPro" id="IPR052843">
    <property type="entry name" value="ER_body_metal_sequester"/>
</dbReference>
<feature type="transmembrane region" description="Helical" evidence="2">
    <location>
        <begin position="938"/>
        <end position="959"/>
    </location>
</feature>
<feature type="region of interest" description="Disordered" evidence="1">
    <location>
        <begin position="389"/>
        <end position="422"/>
    </location>
</feature>
<feature type="compositionally biased region" description="Low complexity" evidence="1">
    <location>
        <begin position="521"/>
        <end position="539"/>
    </location>
</feature>
<feature type="non-terminal residue" evidence="3">
    <location>
        <position position="1061"/>
    </location>
</feature>
<feature type="compositionally biased region" description="Polar residues" evidence="1">
    <location>
        <begin position="18"/>
        <end position="38"/>
    </location>
</feature>
<keyword evidence="2" id="KW-1133">Transmembrane helix</keyword>
<evidence type="ECO:0000256" key="2">
    <source>
        <dbReference type="SAM" id="Phobius"/>
    </source>
</evidence>
<feature type="region of interest" description="Disordered" evidence="1">
    <location>
        <begin position="652"/>
        <end position="684"/>
    </location>
</feature>
<dbReference type="EMBL" id="JAHRHJ020000003">
    <property type="protein sequence ID" value="KAH9321930.1"/>
    <property type="molecule type" value="Genomic_DNA"/>
</dbReference>
<gene>
    <name evidence="3" type="ORF">KI387_016569</name>
</gene>
<feature type="compositionally biased region" description="Basic and acidic residues" evidence="1">
    <location>
        <begin position="652"/>
        <end position="664"/>
    </location>
</feature>
<sequence>MEIEFDADFVASDEETSGADQTSLLRRTSKRNLQGNETVKSDSETERDASIIMNSIVGVIFDEKKLGGEGLDCAKLEFTEDAGRTSIEEIVEYKNKSAGCNAYSVSTVTATTHLKPQTSVYYADEQGLWKCHHCTWVYPAIKAGLETIQKHKEHCEGMTHEKAPFAQVFPIKHEFQKGSEMNVILDRGSEYIDCESKDTEFVMSEMVIQTMNEIEKNQKFPITEGNWKINYVDSEASTGTYVTQSFVKGKFNHIEKTEKGKGACLDTHSFSEIGITPTGMNGEPTTNEVRKKPENAGVKEHQQGNSVSEIILQNSQDRYAGLQDDKQLKEHWTRILEKNALEGKVEDVVNILKEQESHDVICPVCKSCITKRIILRKRKRTNLVSDDRWHREGNDDVQGAVPEGEHDITEDRNDRQEISNEDDDKAEAYGCLTCFSLIFRGVTGVKFFRTKSESGNNNLVDQYPSEMCQDSRMLVQKEKDSFYCLSFLNPWGHNVNKESKPVAEEEFMSGLPNQTAGHPGSPIQSIRSQTSTTTKSTISYSRSMENVEIREKTYTGTEIEKSIQYLNGCSEFPQLEEHYLHLPNVEKTEDQHTMPTSSSKLTTDDQTGQSKKIIEVTNESVPVKESDEHCQRLDKLAESTYMEKQHPYQKDVKGTGDQLTEPHFDGSATLSEEQRQVKTEQRGVYTSSKPVDMLPREVETIMDEGIIHPYLATQEQASNELSAAAQDEELSRNGQQADNVEDIATGQGQTYKKDYLCSCIPVSIPAVWSIWSSKESISDQQLTEPLLVNIKDRETFDMKVPVALKDDQQRDLISPLKLDSVESSSSFETQDPSSLAKGKVDDSVFQSSKISPDSGKIVVLKDEMVATVIDIRQSDDIQPSIADTTVPELTEISSTQVLDRNVVTDWDILKSIVYGGLTVSITSLGVVSSAAGGEADTLIVIAIGLSNLIAGLFLIFNNILYLDHFHRDEFLETVGHRFWFNGFVAILSYLIFGSLAPITYGFSFRKSDDRVYKFLATSLLSLLSIVLLALGKARVTKKSYIRIVILYIVTGFWASIIGFFA</sequence>
<evidence type="ECO:0000256" key="1">
    <source>
        <dbReference type="SAM" id="MobiDB-lite"/>
    </source>
</evidence>
<feature type="compositionally biased region" description="Basic and acidic residues" evidence="1">
    <location>
        <begin position="403"/>
        <end position="418"/>
    </location>
</feature>
<feature type="compositionally biased region" description="Acidic residues" evidence="1">
    <location>
        <begin position="1"/>
        <end position="17"/>
    </location>
</feature>
<feature type="transmembrane region" description="Helical" evidence="2">
    <location>
        <begin position="979"/>
        <end position="1002"/>
    </location>
</feature>
<dbReference type="PANTHER" id="PTHR38937">
    <property type="entry name" value="MEMBRANE PROTEIN OF ER BODY-LIKE PROTEIN"/>
    <property type="match status" value="1"/>
</dbReference>
<evidence type="ECO:0000313" key="4">
    <source>
        <dbReference type="Proteomes" id="UP000824469"/>
    </source>
</evidence>
<protein>
    <recommendedName>
        <fullName evidence="5">Membrane protein of ER body-like protein</fullName>
    </recommendedName>
</protein>
<dbReference type="AlphaFoldDB" id="A0AA38GII9"/>
<feature type="region of interest" description="Disordered" evidence="1">
    <location>
        <begin position="514"/>
        <end position="539"/>
    </location>
</feature>
<reference evidence="3 4" key="1">
    <citation type="journal article" date="2021" name="Nat. Plants">
        <title>The Taxus genome provides insights into paclitaxel biosynthesis.</title>
        <authorList>
            <person name="Xiong X."/>
            <person name="Gou J."/>
            <person name="Liao Q."/>
            <person name="Li Y."/>
            <person name="Zhou Q."/>
            <person name="Bi G."/>
            <person name="Li C."/>
            <person name="Du R."/>
            <person name="Wang X."/>
            <person name="Sun T."/>
            <person name="Guo L."/>
            <person name="Liang H."/>
            <person name="Lu P."/>
            <person name="Wu Y."/>
            <person name="Zhang Z."/>
            <person name="Ro D.K."/>
            <person name="Shang Y."/>
            <person name="Huang S."/>
            <person name="Yan J."/>
        </authorList>
    </citation>
    <scope>NUCLEOTIDE SEQUENCE [LARGE SCALE GENOMIC DNA]</scope>
    <source>
        <strain evidence="3">Ta-2019</strain>
    </source>
</reference>
<feature type="compositionally biased region" description="Basic and acidic residues" evidence="1">
    <location>
        <begin position="672"/>
        <end position="681"/>
    </location>
</feature>
<feature type="transmembrane region" description="Helical" evidence="2">
    <location>
        <begin position="1039"/>
        <end position="1060"/>
    </location>
</feature>
<evidence type="ECO:0008006" key="5">
    <source>
        <dbReference type="Google" id="ProtNLM"/>
    </source>
</evidence>
<keyword evidence="2" id="KW-0472">Membrane</keyword>
<proteinExistence type="predicted"/>
<dbReference type="Proteomes" id="UP000824469">
    <property type="component" value="Unassembled WGS sequence"/>
</dbReference>